<dbReference type="Gene3D" id="1.20.1440.50">
    <property type="entry name" value="Ta0600-like"/>
    <property type="match status" value="1"/>
</dbReference>
<sequence>MKYSKQSIKAIEAIENTLKKLDTNHDRQLVDLLNEYNNKLHTGDNYRPLVSNLAEKISFYILKNDLKVPNEVRELIVTLRSLQSKVNLLSYIFSLGR</sequence>
<evidence type="ECO:0000313" key="2">
    <source>
        <dbReference type="EMBL" id="NNU75087.1"/>
    </source>
</evidence>
<gene>
    <name evidence="2" type="ORF">HLQ16_03990</name>
</gene>
<comment type="caution">
    <text evidence="2">The sequence shown here is derived from an EMBL/GenBank/DDBJ whole genome shotgun (WGS) entry which is preliminary data.</text>
</comment>
<dbReference type="InterPro" id="IPR015046">
    <property type="entry name" value="LciA_Immunity-like"/>
</dbReference>
<keyword evidence="1" id="KW-0079">Bacteriocin immunity</keyword>
<dbReference type="SUPFAM" id="SSF109797">
    <property type="entry name" value="Bacteriocin immunity protein-like"/>
    <property type="match status" value="1"/>
</dbReference>
<organism evidence="2 3">
    <name type="scientific">Clostridium estertheticum</name>
    <dbReference type="NCBI Taxonomy" id="238834"/>
    <lineage>
        <taxon>Bacteria</taxon>
        <taxon>Bacillati</taxon>
        <taxon>Bacillota</taxon>
        <taxon>Clostridia</taxon>
        <taxon>Eubacteriales</taxon>
        <taxon>Clostridiaceae</taxon>
        <taxon>Clostridium</taxon>
    </lineage>
</organism>
<evidence type="ECO:0000256" key="1">
    <source>
        <dbReference type="ARBA" id="ARBA00023025"/>
    </source>
</evidence>
<dbReference type="GO" id="GO:0030153">
    <property type="term" value="P:bacteriocin immunity"/>
    <property type="evidence" value="ECO:0007669"/>
    <property type="project" value="UniProtKB-KW"/>
</dbReference>
<dbReference type="AlphaFoldDB" id="A0A7Y3WQN5"/>
<dbReference type="GeneID" id="83591545"/>
<dbReference type="EMBL" id="JABEYB010000003">
    <property type="protein sequence ID" value="NNU75087.1"/>
    <property type="molecule type" value="Genomic_DNA"/>
</dbReference>
<dbReference type="InterPro" id="IPR023130">
    <property type="entry name" value="Ta0600-like_sf"/>
</dbReference>
<dbReference type="Pfam" id="PF08951">
    <property type="entry name" value="EntA_Immun"/>
    <property type="match status" value="1"/>
</dbReference>
<dbReference type="RefSeq" id="WP_171295884.1">
    <property type="nucleotide sequence ID" value="NZ_CP077615.1"/>
</dbReference>
<evidence type="ECO:0000313" key="3">
    <source>
        <dbReference type="Proteomes" id="UP000531659"/>
    </source>
</evidence>
<name>A0A7Y3WQN5_9CLOT</name>
<proteinExistence type="predicted"/>
<reference evidence="2 3" key="1">
    <citation type="submission" date="2020-05" db="EMBL/GenBank/DDBJ databases">
        <title>Complete genome of Clostridium estertheticum subspecies estertheticum, isolated from Vacuum packed lamb meat from New Zealand imported to Switzerland.</title>
        <authorList>
            <person name="Wambui J."/>
            <person name="Stevens M.J.A."/>
            <person name="Stephan R."/>
        </authorList>
    </citation>
    <scope>NUCLEOTIDE SEQUENCE [LARGE SCALE GENOMIC DNA]</scope>
    <source>
        <strain evidence="2 3">CEST001</strain>
    </source>
</reference>
<protein>
    <submittedName>
        <fullName evidence="2">Bacteriocin immunity protein</fullName>
    </submittedName>
</protein>
<dbReference type="Proteomes" id="UP000531659">
    <property type="component" value="Unassembled WGS sequence"/>
</dbReference>
<accession>A0A7Y3WQN5</accession>